<sequence length="181" mass="21246">MTKMNLRRQRIQKEDNQELKIEEIKKKELNDENIWKENKNVRKDYFCRTSPSLLKLIADQFNARQQQQGSQDIISDKNKAIDQILRFFLSSDLKEIENPQTNRCILLRNVSIIESPQEIVDTLEELGYEVEEVERFKGMPVVKVTFIKAEDVQRVIEEKVITIGFSEAKLKSSTNIDDVQD</sequence>
<gene>
    <name evidence="1" type="ORF">RFI_36997</name>
</gene>
<organism evidence="1 2">
    <name type="scientific">Reticulomyxa filosa</name>
    <dbReference type="NCBI Taxonomy" id="46433"/>
    <lineage>
        <taxon>Eukaryota</taxon>
        <taxon>Sar</taxon>
        <taxon>Rhizaria</taxon>
        <taxon>Retaria</taxon>
        <taxon>Foraminifera</taxon>
        <taxon>Monothalamids</taxon>
        <taxon>Reticulomyxidae</taxon>
        <taxon>Reticulomyxa</taxon>
    </lineage>
</organism>
<proteinExistence type="predicted"/>
<evidence type="ECO:0000313" key="1">
    <source>
        <dbReference type="EMBL" id="ETO00447.1"/>
    </source>
</evidence>
<name>X6LH64_RETFI</name>
<dbReference type="EMBL" id="ASPP01041024">
    <property type="protein sequence ID" value="ETO00447.1"/>
    <property type="molecule type" value="Genomic_DNA"/>
</dbReference>
<reference evidence="1 2" key="1">
    <citation type="journal article" date="2013" name="Curr. Biol.">
        <title>The Genome of the Foraminiferan Reticulomyxa filosa.</title>
        <authorList>
            <person name="Glockner G."/>
            <person name="Hulsmann N."/>
            <person name="Schleicher M."/>
            <person name="Noegel A.A."/>
            <person name="Eichinger L."/>
            <person name="Gallinger C."/>
            <person name="Pawlowski J."/>
            <person name="Sierra R."/>
            <person name="Euteneuer U."/>
            <person name="Pillet L."/>
            <person name="Moustafa A."/>
            <person name="Platzer M."/>
            <person name="Groth M."/>
            <person name="Szafranski K."/>
            <person name="Schliwa M."/>
        </authorList>
    </citation>
    <scope>NUCLEOTIDE SEQUENCE [LARGE SCALE GENOMIC DNA]</scope>
</reference>
<protein>
    <submittedName>
        <fullName evidence="1">Uncharacterized protein</fullName>
    </submittedName>
</protein>
<evidence type="ECO:0000313" key="2">
    <source>
        <dbReference type="Proteomes" id="UP000023152"/>
    </source>
</evidence>
<dbReference type="Proteomes" id="UP000023152">
    <property type="component" value="Unassembled WGS sequence"/>
</dbReference>
<comment type="caution">
    <text evidence="1">The sequence shown here is derived from an EMBL/GenBank/DDBJ whole genome shotgun (WGS) entry which is preliminary data.</text>
</comment>
<accession>X6LH64</accession>
<keyword evidence="2" id="KW-1185">Reference proteome</keyword>
<dbReference type="AlphaFoldDB" id="X6LH64"/>